<organism evidence="1 2">
    <name type="scientific">Cylicocyclus nassatus</name>
    <name type="common">Nematode worm</name>
    <dbReference type="NCBI Taxonomy" id="53992"/>
    <lineage>
        <taxon>Eukaryota</taxon>
        <taxon>Metazoa</taxon>
        <taxon>Ecdysozoa</taxon>
        <taxon>Nematoda</taxon>
        <taxon>Chromadorea</taxon>
        <taxon>Rhabditida</taxon>
        <taxon>Rhabditina</taxon>
        <taxon>Rhabditomorpha</taxon>
        <taxon>Strongyloidea</taxon>
        <taxon>Strongylidae</taxon>
        <taxon>Cylicocyclus</taxon>
    </lineage>
</organism>
<accession>A0AA36HHA5</accession>
<dbReference type="InterPro" id="IPR016197">
    <property type="entry name" value="Chromo-like_dom_sf"/>
</dbReference>
<dbReference type="Proteomes" id="UP001176961">
    <property type="component" value="Unassembled WGS sequence"/>
</dbReference>
<dbReference type="SUPFAM" id="SSF54160">
    <property type="entry name" value="Chromo domain-like"/>
    <property type="match status" value="1"/>
</dbReference>
<comment type="caution">
    <text evidence="1">The sequence shown here is derived from an EMBL/GenBank/DDBJ whole genome shotgun (WGS) entry which is preliminary data.</text>
</comment>
<name>A0AA36HHA5_CYLNA</name>
<dbReference type="EMBL" id="CATQJL010000326">
    <property type="protein sequence ID" value="CAJ0610200.1"/>
    <property type="molecule type" value="Genomic_DNA"/>
</dbReference>
<evidence type="ECO:0000313" key="2">
    <source>
        <dbReference type="Proteomes" id="UP001176961"/>
    </source>
</evidence>
<proteinExistence type="predicted"/>
<reference evidence="1" key="1">
    <citation type="submission" date="2023-07" db="EMBL/GenBank/DDBJ databases">
        <authorList>
            <consortium name="CYATHOMIX"/>
        </authorList>
    </citation>
    <scope>NUCLEOTIDE SEQUENCE</scope>
    <source>
        <strain evidence="1">N/A</strain>
    </source>
</reference>
<keyword evidence="2" id="KW-1185">Reference proteome</keyword>
<gene>
    <name evidence="1" type="ORF">CYNAS_LOCUS22183</name>
</gene>
<protein>
    <submittedName>
        <fullName evidence="1">Uncharacterized protein</fullName>
    </submittedName>
</protein>
<sequence length="110" mass="13012">MPQDDRLRISAILDHISFEEAFLRRNEIPINLIGSDVISHSRWVYLVEWELTNGALVKTWEPGDRLYCEELDEYNEKHGLTEDRNTSWALIHFTCVKQKQNDEEGENEHN</sequence>
<dbReference type="AlphaFoldDB" id="A0AA36HHA5"/>
<evidence type="ECO:0000313" key="1">
    <source>
        <dbReference type="EMBL" id="CAJ0610200.1"/>
    </source>
</evidence>